<evidence type="ECO:0000259" key="1">
    <source>
        <dbReference type="PROSITE" id="PS51742"/>
    </source>
</evidence>
<dbReference type="CDD" id="cd11378">
    <property type="entry name" value="DUF296"/>
    <property type="match status" value="1"/>
</dbReference>
<dbReference type="PROSITE" id="PS51742">
    <property type="entry name" value="PPC"/>
    <property type="match status" value="1"/>
</dbReference>
<organism evidence="2">
    <name type="scientific">uncultured Eubacteriales bacterium</name>
    <dbReference type="NCBI Taxonomy" id="172733"/>
    <lineage>
        <taxon>Bacteria</taxon>
        <taxon>Bacillati</taxon>
        <taxon>Bacillota</taxon>
        <taxon>Clostridia</taxon>
        <taxon>Eubacteriales</taxon>
        <taxon>environmental samples</taxon>
    </lineage>
</organism>
<protein>
    <recommendedName>
        <fullName evidence="1">PPC domain-containing protein</fullName>
    </recommendedName>
</protein>
<dbReference type="PANTHER" id="PTHR34988">
    <property type="entry name" value="PROTEIN, PUTATIVE-RELATED"/>
    <property type="match status" value="1"/>
</dbReference>
<dbReference type="EMBL" id="FLUN01000001">
    <property type="protein sequence ID" value="SBV95426.1"/>
    <property type="molecule type" value="Genomic_DNA"/>
</dbReference>
<sequence>MFRFQSACGKTGKLVAARLLPGCDVIEGIEAVCREHGIKHAYVSCFGSFARAGYMYLVPNPQAKVGAGYGEVNRCDGPVEFLNGTGVVCQNAGNYDTHFHATMCDKDGRVFGGHLVKGENPALTTVDLVVIESESVQMLRTADEETGLTQFYPVAD</sequence>
<dbReference type="PANTHER" id="PTHR34988:SF1">
    <property type="entry name" value="DNA-BINDING PROTEIN"/>
    <property type="match status" value="1"/>
</dbReference>
<reference evidence="2" key="1">
    <citation type="submission" date="2016-04" db="EMBL/GenBank/DDBJ databases">
        <authorList>
            <person name="Evans L.H."/>
            <person name="Alamgir A."/>
            <person name="Owens N."/>
            <person name="Weber N.D."/>
            <person name="Virtaneva K."/>
            <person name="Barbian K."/>
            <person name="Babar A."/>
            <person name="Rosenke K."/>
        </authorList>
    </citation>
    <scope>NUCLEOTIDE SEQUENCE</scope>
    <source>
        <strain evidence="2">86</strain>
    </source>
</reference>
<evidence type="ECO:0000313" key="2">
    <source>
        <dbReference type="EMBL" id="SBV95426.1"/>
    </source>
</evidence>
<dbReference type="SUPFAM" id="SSF117856">
    <property type="entry name" value="AF0104/ALDC/Ptd012-like"/>
    <property type="match status" value="1"/>
</dbReference>
<accession>A0A212J7M6</accession>
<name>A0A212J7M6_9FIRM</name>
<feature type="domain" description="PPC" evidence="1">
    <location>
        <begin position="9"/>
        <end position="154"/>
    </location>
</feature>
<dbReference type="Pfam" id="PF03479">
    <property type="entry name" value="PCC"/>
    <property type="match status" value="1"/>
</dbReference>
<dbReference type="AlphaFoldDB" id="A0A212J7M6"/>
<proteinExistence type="predicted"/>
<dbReference type="InterPro" id="IPR005175">
    <property type="entry name" value="PPC_dom"/>
</dbReference>
<gene>
    <name evidence="2" type="ORF">KL86CLO1_10645</name>
</gene>
<dbReference type="Gene3D" id="3.30.1330.80">
    <property type="entry name" value="Hypothetical protein, similar to alpha- acetolactate decarboxylase, domain 2"/>
    <property type="match status" value="1"/>
</dbReference>